<dbReference type="NCBIfam" id="TIGR00996">
    <property type="entry name" value="Mtu_fam_mce"/>
    <property type="match status" value="1"/>
</dbReference>
<dbReference type="PANTHER" id="PTHR33371:SF19">
    <property type="entry name" value="MCE-FAMILY PROTEIN MCE4A"/>
    <property type="match status" value="1"/>
</dbReference>
<dbReference type="InterPro" id="IPR024516">
    <property type="entry name" value="Mce_C"/>
</dbReference>
<feature type="compositionally biased region" description="Pro residues" evidence="1">
    <location>
        <begin position="433"/>
        <end position="452"/>
    </location>
</feature>
<keyword evidence="5" id="KW-1185">Reference proteome</keyword>
<dbReference type="Pfam" id="PF11887">
    <property type="entry name" value="Mce4_CUP1"/>
    <property type="match status" value="1"/>
</dbReference>
<organism evidence="4 5">
    <name type="scientific">Mycobacterium vicinigordonae</name>
    <dbReference type="NCBI Taxonomy" id="1719132"/>
    <lineage>
        <taxon>Bacteria</taxon>
        <taxon>Bacillati</taxon>
        <taxon>Actinomycetota</taxon>
        <taxon>Actinomycetes</taxon>
        <taxon>Mycobacteriales</taxon>
        <taxon>Mycobacteriaceae</taxon>
        <taxon>Mycobacterium</taxon>
    </lineage>
</organism>
<evidence type="ECO:0000259" key="3">
    <source>
        <dbReference type="Pfam" id="PF11887"/>
    </source>
</evidence>
<feature type="region of interest" description="Disordered" evidence="1">
    <location>
        <begin position="419"/>
        <end position="459"/>
    </location>
</feature>
<dbReference type="InterPro" id="IPR052336">
    <property type="entry name" value="MlaD_Phospholipid_Transporter"/>
</dbReference>
<dbReference type="GO" id="GO:0005576">
    <property type="term" value="C:extracellular region"/>
    <property type="evidence" value="ECO:0007669"/>
    <property type="project" value="TreeGrafter"/>
</dbReference>
<accession>A0A7D6HXE0</accession>
<dbReference type="AlphaFoldDB" id="A0A7D6HXE0"/>
<reference evidence="4 5" key="2">
    <citation type="submission" date="2020-07" db="EMBL/GenBank/DDBJ databases">
        <authorList>
            <person name="Yu X."/>
        </authorList>
    </citation>
    <scope>NUCLEOTIDE SEQUENCE [LARGE SCALE GENOMIC DNA]</scope>
    <source>
        <strain evidence="5">24</strain>
    </source>
</reference>
<feature type="compositionally biased region" description="Low complexity" evidence="1">
    <location>
        <begin position="421"/>
        <end position="432"/>
    </location>
</feature>
<dbReference type="EMBL" id="CP059165">
    <property type="protein sequence ID" value="QLL09892.1"/>
    <property type="molecule type" value="Genomic_DNA"/>
</dbReference>
<dbReference type="GO" id="GO:0051701">
    <property type="term" value="P:biological process involved in interaction with host"/>
    <property type="evidence" value="ECO:0007669"/>
    <property type="project" value="TreeGrafter"/>
</dbReference>
<dbReference type="KEGG" id="mgor:H0P51_00510"/>
<name>A0A7D6HXE0_9MYCO</name>
<protein>
    <submittedName>
        <fullName evidence="4">MCE family protein</fullName>
    </submittedName>
</protein>
<feature type="domain" description="Mammalian cell entry C-terminal" evidence="3">
    <location>
        <begin position="121"/>
        <end position="340"/>
    </location>
</feature>
<dbReference type="PANTHER" id="PTHR33371">
    <property type="entry name" value="INTERMEMBRANE PHOSPHOLIPID TRANSPORT SYSTEM BINDING PROTEIN MLAD-RELATED"/>
    <property type="match status" value="1"/>
</dbReference>
<evidence type="ECO:0000256" key="1">
    <source>
        <dbReference type="SAM" id="MobiDB-lite"/>
    </source>
</evidence>
<dbReference type="InterPro" id="IPR003399">
    <property type="entry name" value="Mce/MlaD"/>
</dbReference>
<sequence>MERRERRSHLLCWAAGLFGIVTTIALVCSALFEETFKSFVPVKLVSDRGGLVMESGARVKFRGVEVGRVANISGGTQPLSLTLEMFPDQMRYIPANVQAEIKANTVFGAKFVDLIDPEQPSRQRLTAGAVLRSKNVSTEVNTLFENIVDLLKQIDVDKLHSVLTALAEGVRGQGERMGQAITGANNVLLAVNPRMDTITQNWRSFKGFSDAYSAAAKDILATLDAASATSSTIVQHSKDLDSLLLSTIGFSRRGIDLLGPNMDNFINGINVLEPTTNLLLRYSPTYTCLLVGSKYYLDNGGYAAYGGNGRTYLIDAGLLFGDDPYRYPDNLPIVAAKGGPGGRPGCGSLPDVSKNFPVRYEVTNTGWGTGLDMRPNPGIGHPWWINLLPVTRATPEPPSVHGARPPAIGPVPYPGAPPYGAPLYAPDGTPLYPGVPPASPPPAAPTPLPPGQPSTEPAR</sequence>
<dbReference type="Pfam" id="PF02470">
    <property type="entry name" value="MlaD"/>
    <property type="match status" value="1"/>
</dbReference>
<dbReference type="Proteomes" id="UP000510682">
    <property type="component" value="Chromosome"/>
</dbReference>
<gene>
    <name evidence="4" type="ORF">H0P51_00510</name>
</gene>
<evidence type="ECO:0000313" key="4">
    <source>
        <dbReference type="EMBL" id="QLL09892.1"/>
    </source>
</evidence>
<feature type="domain" description="Mce/MlaD" evidence="2">
    <location>
        <begin position="42"/>
        <end position="116"/>
    </location>
</feature>
<dbReference type="InterPro" id="IPR005693">
    <property type="entry name" value="Mce"/>
</dbReference>
<reference evidence="5" key="1">
    <citation type="submission" date="2020-07" db="EMBL/GenBank/DDBJ databases">
        <title>Description of Mycobacterium gordonae subsp. intergordonae subsp.nov. and Mycobacterium gordonae subsp. gordonae subsp. nov.</title>
        <authorList>
            <person name="Yu X."/>
        </authorList>
    </citation>
    <scope>NUCLEOTIDE SEQUENCE [LARGE SCALE GENOMIC DNA]</scope>
    <source>
        <strain evidence="5">24</strain>
    </source>
</reference>
<proteinExistence type="predicted"/>
<evidence type="ECO:0000259" key="2">
    <source>
        <dbReference type="Pfam" id="PF02470"/>
    </source>
</evidence>
<evidence type="ECO:0000313" key="5">
    <source>
        <dbReference type="Proteomes" id="UP000510682"/>
    </source>
</evidence>
<reference evidence="5" key="3">
    <citation type="submission" date="2023-07" db="EMBL/GenBank/DDBJ databases">
        <title>Description of Mycobacterium gordonae subsp. intergordonae subsp.nov. and Mycobacterium gordonae subsp. gordonae subsp. nov.</title>
        <authorList>
            <person name="Huang H."/>
        </authorList>
    </citation>
    <scope>NUCLEOTIDE SEQUENCE [LARGE SCALE GENOMIC DNA]</scope>
    <source>
        <strain evidence="5">24</strain>
    </source>
</reference>